<protein>
    <recommendedName>
        <fullName evidence="4">Ribosomal protein</fullName>
    </recommendedName>
</protein>
<dbReference type="CDD" id="cd00403">
    <property type="entry name" value="Ribosomal_L1"/>
    <property type="match status" value="1"/>
</dbReference>
<evidence type="ECO:0000256" key="4">
    <source>
        <dbReference type="RuleBase" id="RU000659"/>
    </source>
</evidence>
<sequence>MCHNNDTGLNIQHHLTARDRKNKKLVKKLAKSQDAFITSEALIKQIPRLLGPGLSKAGKFPTPISHSDDIEQKINDVKSTIKFQLKKVLCMGVAVGNIDVAEDEIVANVVLAVNFLVFLLKKNWQNVKSLHLKSTMDYYWCSHAHAYTYRNFINHEREPVPPQVHSIMLYGFHRYSTLYHCTIYSILLLLCFSEARSVVLGGTAVFPYLVQGLSSGIEWARRRGSCDNVKFYDAGNNSGTKFALINEGTCSNQAIDHTIFEGIETVTKFLLDSECKRCCARLTHGGGWSATLKVVAGSDHMDPGIINCEQTTKYNCKWNEDGPQPGCAKWNYHDEL</sequence>
<dbReference type="GO" id="GO:0003723">
    <property type="term" value="F:RNA binding"/>
    <property type="evidence" value="ECO:0007669"/>
    <property type="project" value="InterPro"/>
</dbReference>
<dbReference type="GO" id="GO:1990904">
    <property type="term" value="C:ribonucleoprotein complex"/>
    <property type="evidence" value="ECO:0007669"/>
    <property type="project" value="UniProtKB-KW"/>
</dbReference>
<dbReference type="InterPro" id="IPR023674">
    <property type="entry name" value="Ribosomal_uL1-like"/>
</dbReference>
<dbReference type="Proteomes" id="UP000305362">
    <property type="component" value="Unassembled WGS sequence"/>
</dbReference>
<evidence type="ECO:0000256" key="1">
    <source>
        <dbReference type="ARBA" id="ARBA00010531"/>
    </source>
</evidence>
<dbReference type="Gene3D" id="3.30.190.20">
    <property type="match status" value="1"/>
</dbReference>
<dbReference type="GO" id="GO:0005840">
    <property type="term" value="C:ribosome"/>
    <property type="evidence" value="ECO:0007669"/>
    <property type="project" value="UniProtKB-KW"/>
</dbReference>
<keyword evidence="2 4" id="KW-0689">Ribosomal protein</keyword>
<dbReference type="PROSITE" id="PS01199">
    <property type="entry name" value="RIBOSOMAL_L1"/>
    <property type="match status" value="1"/>
</dbReference>
<evidence type="ECO:0000313" key="5">
    <source>
        <dbReference type="EMBL" id="TIC58544.1"/>
    </source>
</evidence>
<dbReference type="InterPro" id="IPR050257">
    <property type="entry name" value="eL8/uL1-like"/>
</dbReference>
<proteinExistence type="inferred from homology"/>
<dbReference type="PANTHER" id="PTHR23105">
    <property type="entry name" value="RIBOSOMAL PROTEIN L7AE FAMILY MEMBER"/>
    <property type="match status" value="1"/>
</dbReference>
<reference evidence="5 6" key="1">
    <citation type="submission" date="2019-03" db="EMBL/GenBank/DDBJ databases">
        <title>Sequencing 25 genomes of Wallemia mellicola.</title>
        <authorList>
            <person name="Gostincar C."/>
        </authorList>
    </citation>
    <scope>NUCLEOTIDE SEQUENCE [LARGE SCALE GENOMIC DNA]</scope>
    <source>
        <strain evidence="5 6">EXF-1277</strain>
    </source>
</reference>
<dbReference type="Pfam" id="PF00687">
    <property type="entry name" value="Ribosomal_L1"/>
    <property type="match status" value="1"/>
</dbReference>
<dbReference type="InterPro" id="IPR016095">
    <property type="entry name" value="Ribosomal_uL1_3-a/b-sand"/>
</dbReference>
<comment type="similarity">
    <text evidence="1 4">Belongs to the universal ribosomal protein uL1 family.</text>
</comment>
<evidence type="ECO:0000256" key="3">
    <source>
        <dbReference type="ARBA" id="ARBA00023274"/>
    </source>
</evidence>
<gene>
    <name evidence="5" type="ORF">E3Q03_04255</name>
</gene>
<dbReference type="InterPro" id="IPR023673">
    <property type="entry name" value="Ribosomal_uL1_CS"/>
</dbReference>
<accession>A0AB74K907</accession>
<dbReference type="AlphaFoldDB" id="A0AB74K907"/>
<keyword evidence="3 4" id="KW-0687">Ribonucleoprotein</keyword>
<dbReference type="Gene3D" id="3.40.50.790">
    <property type="match status" value="1"/>
</dbReference>
<dbReference type="InterPro" id="IPR028364">
    <property type="entry name" value="Ribosomal_uL1/biogenesis"/>
</dbReference>
<name>A0AB74K907_9BASI</name>
<evidence type="ECO:0000313" key="6">
    <source>
        <dbReference type="Proteomes" id="UP000305362"/>
    </source>
</evidence>
<dbReference type="SUPFAM" id="SSF56808">
    <property type="entry name" value="Ribosomal protein L1"/>
    <property type="match status" value="1"/>
</dbReference>
<evidence type="ECO:0000256" key="2">
    <source>
        <dbReference type="ARBA" id="ARBA00022980"/>
    </source>
</evidence>
<dbReference type="EMBL" id="SPRV01000087">
    <property type="protein sequence ID" value="TIC58544.1"/>
    <property type="molecule type" value="Genomic_DNA"/>
</dbReference>
<organism evidence="5 6">
    <name type="scientific">Wallemia mellicola</name>
    <dbReference type="NCBI Taxonomy" id="1708541"/>
    <lineage>
        <taxon>Eukaryota</taxon>
        <taxon>Fungi</taxon>
        <taxon>Dikarya</taxon>
        <taxon>Basidiomycota</taxon>
        <taxon>Wallemiomycotina</taxon>
        <taxon>Wallemiomycetes</taxon>
        <taxon>Wallemiales</taxon>
        <taxon>Wallemiaceae</taxon>
        <taxon>Wallemia</taxon>
    </lineage>
</organism>
<comment type="caution">
    <text evidence="5">The sequence shown here is derived from an EMBL/GenBank/DDBJ whole genome shotgun (WGS) entry which is preliminary data.</text>
</comment>